<dbReference type="KEGG" id="tmai:FVE67_05885"/>
<dbReference type="Proteomes" id="UP000501253">
    <property type="component" value="Chromosome"/>
</dbReference>
<dbReference type="InterPro" id="IPR052017">
    <property type="entry name" value="TSUP"/>
</dbReference>
<dbReference type="Pfam" id="PF01925">
    <property type="entry name" value="TauE"/>
    <property type="match status" value="1"/>
</dbReference>
<evidence type="ECO:0000256" key="1">
    <source>
        <dbReference type="ARBA" id="ARBA00004651"/>
    </source>
</evidence>
<evidence type="ECO:0000313" key="10">
    <source>
        <dbReference type="Proteomes" id="UP000501253"/>
    </source>
</evidence>
<evidence type="ECO:0000256" key="8">
    <source>
        <dbReference type="RuleBase" id="RU363041"/>
    </source>
</evidence>
<feature type="transmembrane region" description="Helical" evidence="8">
    <location>
        <begin position="191"/>
        <end position="210"/>
    </location>
</feature>
<evidence type="ECO:0000256" key="4">
    <source>
        <dbReference type="ARBA" id="ARBA00022475"/>
    </source>
</evidence>
<evidence type="ECO:0000256" key="3">
    <source>
        <dbReference type="ARBA" id="ARBA00022448"/>
    </source>
</evidence>
<dbReference type="PANTHER" id="PTHR30269">
    <property type="entry name" value="TRANSMEMBRANE PROTEIN YFCA"/>
    <property type="match status" value="1"/>
</dbReference>
<evidence type="ECO:0000256" key="6">
    <source>
        <dbReference type="ARBA" id="ARBA00022989"/>
    </source>
</evidence>
<dbReference type="EMBL" id="CP042909">
    <property type="protein sequence ID" value="QJA06365.1"/>
    <property type="molecule type" value="Genomic_DNA"/>
</dbReference>
<evidence type="ECO:0000256" key="5">
    <source>
        <dbReference type="ARBA" id="ARBA00022692"/>
    </source>
</evidence>
<dbReference type="AlphaFoldDB" id="A0A6H1WT14"/>
<feature type="transmembrane region" description="Helical" evidence="8">
    <location>
        <begin position="160"/>
        <end position="179"/>
    </location>
</feature>
<feature type="transmembrane region" description="Helical" evidence="8">
    <location>
        <begin position="121"/>
        <end position="148"/>
    </location>
</feature>
<name>A0A6H1WT14_9BACT</name>
<accession>A0A6H1WT14</accession>
<dbReference type="GO" id="GO:0005886">
    <property type="term" value="C:plasma membrane"/>
    <property type="evidence" value="ECO:0007669"/>
    <property type="project" value="UniProtKB-SubCell"/>
</dbReference>
<evidence type="ECO:0000256" key="7">
    <source>
        <dbReference type="ARBA" id="ARBA00023136"/>
    </source>
</evidence>
<feature type="transmembrane region" description="Helical" evidence="8">
    <location>
        <begin position="92"/>
        <end position="109"/>
    </location>
</feature>
<keyword evidence="10" id="KW-1185">Reference proteome</keyword>
<reference evidence="9 10" key="1">
    <citation type="submission" date="2019-08" db="EMBL/GenBank/DDBJ databases">
        <title>Complete genome sequence of Thermosulfurimonas marina SU872T, an anaerobic thermophilic chemolithoautotrophic bacterium isolated from a shallow marine hydrothermal vent.</title>
        <authorList>
            <person name="Allioux M."/>
            <person name="Jebbar M."/>
            <person name="Slobodkina G."/>
            <person name="Slobodkin A."/>
            <person name="Moalic Y."/>
            <person name="Frolova A."/>
            <person name="Shao Z."/>
            <person name="Alain K."/>
        </authorList>
    </citation>
    <scope>NUCLEOTIDE SEQUENCE [LARGE SCALE GENOMIC DNA]</scope>
    <source>
        <strain evidence="9 10">SU872</strain>
    </source>
</reference>
<gene>
    <name evidence="9" type="ORF">FVE67_05885</name>
</gene>
<sequence>MWEGLILFFAAFVHGLAGFAFALLSVPLLSLRHPFQEIVPLIALFGATMNAIMLWLLRKNFHLRAVAGLVVGAIPGIFLGARALGTFPEKPLRVLLFLVISTYCAWEVLSPRATRVRLSAAWGPLFGLAAGFLGGLLMAPGPPVVIYVSLLRIGKDELKSALQGAFLTMAFFMILAHGLYGLLTQETLRSYLLYLPVVLTGMALGQALYLRLGDRSYHRLVHLFLFLSALASFLKVF</sequence>
<organism evidence="9 10">
    <name type="scientific">Thermosulfurimonas marina</name>
    <dbReference type="NCBI Taxonomy" id="2047767"/>
    <lineage>
        <taxon>Bacteria</taxon>
        <taxon>Pseudomonadati</taxon>
        <taxon>Thermodesulfobacteriota</taxon>
        <taxon>Thermodesulfobacteria</taxon>
        <taxon>Thermodesulfobacteriales</taxon>
        <taxon>Thermodesulfobacteriaceae</taxon>
        <taxon>Thermosulfurimonas</taxon>
    </lineage>
</organism>
<feature type="transmembrane region" description="Helical" evidence="8">
    <location>
        <begin position="63"/>
        <end position="85"/>
    </location>
</feature>
<dbReference type="PANTHER" id="PTHR30269:SF37">
    <property type="entry name" value="MEMBRANE TRANSPORTER PROTEIN"/>
    <property type="match status" value="1"/>
</dbReference>
<comment type="subcellular location">
    <subcellularLocation>
        <location evidence="1 8">Cell membrane</location>
        <topology evidence="1 8">Multi-pass membrane protein</topology>
    </subcellularLocation>
</comment>
<feature type="transmembrane region" description="Helical" evidence="8">
    <location>
        <begin position="38"/>
        <end position="57"/>
    </location>
</feature>
<dbReference type="RefSeq" id="WP_168719715.1">
    <property type="nucleotide sequence ID" value="NZ_CP042909.1"/>
</dbReference>
<protein>
    <recommendedName>
        <fullName evidence="8">Probable membrane transporter protein</fullName>
    </recommendedName>
</protein>
<comment type="similarity">
    <text evidence="2 8">Belongs to the 4-toluene sulfonate uptake permease (TSUP) (TC 2.A.102) family.</text>
</comment>
<dbReference type="InterPro" id="IPR002781">
    <property type="entry name" value="TM_pro_TauE-like"/>
</dbReference>
<feature type="transmembrane region" description="Helical" evidence="8">
    <location>
        <begin position="217"/>
        <end position="234"/>
    </location>
</feature>
<evidence type="ECO:0000313" key="9">
    <source>
        <dbReference type="EMBL" id="QJA06365.1"/>
    </source>
</evidence>
<keyword evidence="4 8" id="KW-1003">Cell membrane</keyword>
<feature type="transmembrane region" description="Helical" evidence="8">
    <location>
        <begin position="6"/>
        <end position="26"/>
    </location>
</feature>
<keyword evidence="6 8" id="KW-1133">Transmembrane helix</keyword>
<keyword evidence="7 8" id="KW-0472">Membrane</keyword>
<keyword evidence="5 8" id="KW-0812">Transmembrane</keyword>
<proteinExistence type="inferred from homology"/>
<keyword evidence="3" id="KW-0813">Transport</keyword>
<evidence type="ECO:0000256" key="2">
    <source>
        <dbReference type="ARBA" id="ARBA00009142"/>
    </source>
</evidence>